<accession>A0ABT8F0A4</accession>
<keyword evidence="2" id="KW-1185">Reference proteome</keyword>
<protein>
    <submittedName>
        <fullName evidence="1">Uncharacterized protein</fullName>
    </submittedName>
</protein>
<organism evidence="1 2">
    <name type="scientific">Shiella aurantiaca</name>
    <dbReference type="NCBI Taxonomy" id="3058365"/>
    <lineage>
        <taxon>Bacteria</taxon>
        <taxon>Pseudomonadati</taxon>
        <taxon>Bacteroidota</taxon>
        <taxon>Cytophagia</taxon>
        <taxon>Cytophagales</taxon>
        <taxon>Shiellaceae</taxon>
        <taxon>Shiella</taxon>
    </lineage>
</organism>
<dbReference type="RefSeq" id="WP_320002398.1">
    <property type="nucleotide sequence ID" value="NZ_JAUHJS010000001.1"/>
</dbReference>
<dbReference type="EMBL" id="JAUHJS010000001">
    <property type="protein sequence ID" value="MDN4163870.1"/>
    <property type="molecule type" value="Genomic_DNA"/>
</dbReference>
<sequence length="83" mass="9892">MFETHHFSKTLDEEVFDTWLSKGRESKIGYSYLLVIWDTWEEDYKPKYFENRNELLGFCNSVSPSEVMVAAYDLYSESKISME</sequence>
<gene>
    <name evidence="1" type="ORF">QWY31_00075</name>
</gene>
<comment type="caution">
    <text evidence="1">The sequence shown here is derived from an EMBL/GenBank/DDBJ whole genome shotgun (WGS) entry which is preliminary data.</text>
</comment>
<proteinExistence type="predicted"/>
<evidence type="ECO:0000313" key="2">
    <source>
        <dbReference type="Proteomes" id="UP001168552"/>
    </source>
</evidence>
<evidence type="ECO:0000313" key="1">
    <source>
        <dbReference type="EMBL" id="MDN4163870.1"/>
    </source>
</evidence>
<dbReference type="Proteomes" id="UP001168552">
    <property type="component" value="Unassembled WGS sequence"/>
</dbReference>
<reference evidence="1" key="1">
    <citation type="submission" date="2023-06" db="EMBL/GenBank/DDBJ databases">
        <title>Cytophagales bacterium Strain LB-30, isolated from soil.</title>
        <authorList>
            <person name="Liu B."/>
        </authorList>
    </citation>
    <scope>NUCLEOTIDE SEQUENCE</scope>
    <source>
        <strain evidence="1">LB-30</strain>
    </source>
</reference>
<name>A0ABT8F0A4_9BACT</name>